<evidence type="ECO:0000259" key="3">
    <source>
        <dbReference type="Pfam" id="PF02826"/>
    </source>
</evidence>
<dbReference type="RefSeq" id="XP_022626773.1">
    <property type="nucleotide sequence ID" value="XM_022774702.1"/>
</dbReference>
<evidence type="ECO:0000313" key="4">
    <source>
        <dbReference type="EMBL" id="CEP60531.1"/>
    </source>
</evidence>
<organism evidence="4 5">
    <name type="scientific">Lachancea lanzarotensis</name>
    <dbReference type="NCBI Taxonomy" id="1245769"/>
    <lineage>
        <taxon>Eukaryota</taxon>
        <taxon>Fungi</taxon>
        <taxon>Dikarya</taxon>
        <taxon>Ascomycota</taxon>
        <taxon>Saccharomycotina</taxon>
        <taxon>Saccharomycetes</taxon>
        <taxon>Saccharomycetales</taxon>
        <taxon>Saccharomycetaceae</taxon>
        <taxon>Lachancea</taxon>
    </lineage>
</organism>
<keyword evidence="1" id="KW-0560">Oxidoreductase</keyword>
<reference evidence="4 5" key="1">
    <citation type="submission" date="2014-12" db="EMBL/GenBank/DDBJ databases">
        <authorList>
            <person name="Neuveglise Cecile"/>
        </authorList>
    </citation>
    <scope>NUCLEOTIDE SEQUENCE [LARGE SCALE GENOMIC DNA]</scope>
    <source>
        <strain evidence="4 5">CBS 12615</strain>
    </source>
</reference>
<dbReference type="AlphaFoldDB" id="A0A0C7MTC4"/>
<evidence type="ECO:0000256" key="1">
    <source>
        <dbReference type="ARBA" id="ARBA00023002"/>
    </source>
</evidence>
<dbReference type="Gene3D" id="3.40.50.720">
    <property type="entry name" value="NAD(P)-binding Rossmann-like Domain"/>
    <property type="match status" value="2"/>
</dbReference>
<dbReference type="Proteomes" id="UP000054304">
    <property type="component" value="Unassembled WGS sequence"/>
</dbReference>
<evidence type="ECO:0000313" key="5">
    <source>
        <dbReference type="Proteomes" id="UP000054304"/>
    </source>
</evidence>
<dbReference type="EMBL" id="LN736360">
    <property type="protein sequence ID" value="CEP60531.1"/>
    <property type="molecule type" value="Genomic_DNA"/>
</dbReference>
<accession>A0A0C7MTC4</accession>
<sequence length="366" mass="40803">MTVKPGILFITAPAFSSKIYNSTIQEKFQVEHYDLCSSNSEAFLEYLQKTFNTSSKPLSVIYGGFPAFGPIGGLTRQLLEDQRFPRQSLQCVVLCSRGVDGIDLEATKEHGIEVHNYNDEDQSTEANEEPRPGVVSDEVANCAMWHVLEGFRKFSFSQACLRSTGNTLHSRQVAAGVKFNSSKFTFGHATKRVEIRSPRGQKALILGLGGIGKQIAYKLQHGLGMEVHYAKRSRDNSVPWTFHKLDSSIYPQLYQFTAIVIALPGSSETKHLINDKFLSFCCKDLILVNIGRGAIIEQDAISKAIVNNSIRHFGTDVFYHEPEVENWLLENDECATITPHIGSATEDNFYQSCEYALSKALNACFP</sequence>
<proteinExistence type="predicted"/>
<dbReference type="GO" id="GO:0051287">
    <property type="term" value="F:NAD binding"/>
    <property type="evidence" value="ECO:0007669"/>
    <property type="project" value="InterPro"/>
</dbReference>
<dbReference type="GO" id="GO:0030267">
    <property type="term" value="F:glyoxylate reductase (NADPH) activity"/>
    <property type="evidence" value="ECO:0007669"/>
    <property type="project" value="TreeGrafter"/>
</dbReference>
<dbReference type="SUPFAM" id="SSF52283">
    <property type="entry name" value="Formate/glycerate dehydrogenase catalytic domain-like"/>
    <property type="match status" value="1"/>
</dbReference>
<keyword evidence="2" id="KW-0520">NAD</keyword>
<dbReference type="InterPro" id="IPR050223">
    <property type="entry name" value="D-isomer_2-hydroxyacid_DH"/>
</dbReference>
<dbReference type="HOGENOM" id="CLU_019796_1_2_1"/>
<evidence type="ECO:0000256" key="2">
    <source>
        <dbReference type="ARBA" id="ARBA00023027"/>
    </source>
</evidence>
<dbReference type="InterPro" id="IPR006140">
    <property type="entry name" value="D-isomer_DH_NAD-bd"/>
</dbReference>
<dbReference type="GO" id="GO:0016618">
    <property type="term" value="F:hydroxypyruvate reductase [NAD(P)H] activity"/>
    <property type="evidence" value="ECO:0007669"/>
    <property type="project" value="TreeGrafter"/>
</dbReference>
<dbReference type="GeneID" id="34683926"/>
<protein>
    <submittedName>
        <fullName evidence="4">LALA0S01e13036g1_1</fullName>
    </submittedName>
</protein>
<dbReference type="OrthoDB" id="298012at2759"/>
<feature type="domain" description="D-isomer specific 2-hydroxyacid dehydrogenase NAD-binding" evidence="3">
    <location>
        <begin position="184"/>
        <end position="342"/>
    </location>
</feature>
<dbReference type="GO" id="GO:0005829">
    <property type="term" value="C:cytosol"/>
    <property type="evidence" value="ECO:0007669"/>
    <property type="project" value="TreeGrafter"/>
</dbReference>
<dbReference type="PANTHER" id="PTHR10996:SF178">
    <property type="entry name" value="2-HYDROXYACID DEHYDROGENASE YGL185C-RELATED"/>
    <property type="match status" value="1"/>
</dbReference>
<dbReference type="STRING" id="1245769.A0A0C7MTC4"/>
<dbReference type="Pfam" id="PF02826">
    <property type="entry name" value="2-Hacid_dh_C"/>
    <property type="match status" value="1"/>
</dbReference>
<dbReference type="InterPro" id="IPR036291">
    <property type="entry name" value="NAD(P)-bd_dom_sf"/>
</dbReference>
<name>A0A0C7MTC4_9SACH</name>
<dbReference type="PANTHER" id="PTHR10996">
    <property type="entry name" value="2-HYDROXYACID DEHYDROGENASE-RELATED"/>
    <property type="match status" value="1"/>
</dbReference>
<gene>
    <name evidence="4" type="ORF">LALA0_S01e13036g</name>
</gene>
<dbReference type="SUPFAM" id="SSF51735">
    <property type="entry name" value="NAD(P)-binding Rossmann-fold domains"/>
    <property type="match status" value="1"/>
</dbReference>
<keyword evidence="5" id="KW-1185">Reference proteome</keyword>